<accession>A0A1M7SU27</accession>
<dbReference type="SUPFAM" id="SSF52518">
    <property type="entry name" value="Thiamin diphosphate-binding fold (THDP-binding)"/>
    <property type="match status" value="2"/>
</dbReference>
<dbReference type="STRING" id="1189325.SAMN04488119_101238"/>
<dbReference type="GO" id="GO:0050660">
    <property type="term" value="F:flavin adenine dinucleotide binding"/>
    <property type="evidence" value="ECO:0007669"/>
    <property type="project" value="TreeGrafter"/>
</dbReference>
<organism evidence="5 6">
    <name type="scientific">Oceanicella actignis</name>
    <dbReference type="NCBI Taxonomy" id="1189325"/>
    <lineage>
        <taxon>Bacteria</taxon>
        <taxon>Pseudomonadati</taxon>
        <taxon>Pseudomonadota</taxon>
        <taxon>Alphaproteobacteria</taxon>
        <taxon>Rhodobacterales</taxon>
        <taxon>Paracoccaceae</taxon>
        <taxon>Oceanicella</taxon>
    </lineage>
</organism>
<dbReference type="InterPro" id="IPR011766">
    <property type="entry name" value="TPP_enzyme_TPP-bd"/>
</dbReference>
<dbReference type="GO" id="GO:0044281">
    <property type="term" value="P:small molecule metabolic process"/>
    <property type="evidence" value="ECO:0007669"/>
    <property type="project" value="UniProtKB-ARBA"/>
</dbReference>
<feature type="domain" description="Thiamine pyrophosphate enzyme TPP-binding" evidence="3">
    <location>
        <begin position="387"/>
        <end position="518"/>
    </location>
</feature>
<dbReference type="CDD" id="cd07035">
    <property type="entry name" value="TPP_PYR_POX_like"/>
    <property type="match status" value="1"/>
</dbReference>
<protein>
    <submittedName>
        <fullName evidence="5">Acetolactate synthase-1/2/3 large subunit</fullName>
    </submittedName>
</protein>
<dbReference type="Gene3D" id="3.40.50.970">
    <property type="match status" value="2"/>
</dbReference>
<gene>
    <name evidence="5" type="ORF">SAMN05216200_103239</name>
</gene>
<dbReference type="GO" id="GO:0003984">
    <property type="term" value="F:acetolactate synthase activity"/>
    <property type="evidence" value="ECO:0007669"/>
    <property type="project" value="TreeGrafter"/>
</dbReference>
<dbReference type="PANTHER" id="PTHR18968:SF86">
    <property type="entry name" value="ACETOLACTATE SYNTHASE LARGE SUBUNIT ILVX-RELATED"/>
    <property type="match status" value="1"/>
</dbReference>
<evidence type="ECO:0000256" key="2">
    <source>
        <dbReference type="ARBA" id="ARBA00023052"/>
    </source>
</evidence>
<dbReference type="GO" id="GO:0030976">
    <property type="term" value="F:thiamine pyrophosphate binding"/>
    <property type="evidence" value="ECO:0007669"/>
    <property type="project" value="InterPro"/>
</dbReference>
<dbReference type="CDD" id="cd02002">
    <property type="entry name" value="TPP_BFDC"/>
    <property type="match status" value="1"/>
</dbReference>
<dbReference type="OrthoDB" id="9773408at2"/>
<feature type="domain" description="Thiamine pyrophosphate enzyme N-terminal TPP-binding" evidence="4">
    <location>
        <begin position="6"/>
        <end position="111"/>
    </location>
</feature>
<reference evidence="5 6" key="1">
    <citation type="submission" date="2016-12" db="EMBL/GenBank/DDBJ databases">
        <authorList>
            <person name="Song W.-J."/>
            <person name="Kurnit D.M."/>
        </authorList>
    </citation>
    <scope>NUCLEOTIDE SEQUENCE [LARGE SCALE GENOMIC DNA]</scope>
    <source>
        <strain evidence="5 6">CGMCC 1.10808</strain>
    </source>
</reference>
<keyword evidence="2" id="KW-0786">Thiamine pyrophosphate</keyword>
<sequence>MTEQPMNGAESLVRALHGAGVEMCFANPGTSEMQFVDALGRTGLIRCVLGLAETVVAGAADGYARMTRKPAVTLLHLAPGFANAAANIHNARKARTPMVNLVGDHASRHLAYDAPLTADLDAAVAPFSDWVRRARSAAEIAHDGVAAVAAAAGRPGRIATLIAPGEAGWDPVPADFRPPAPVAPAGPRAVEDAAVARAAQMLDARAPAAIIAGGAVLEDPEAMALLRAAADKAGALFLAPGANRRIEHGAGRCAPRRIPYPVDQALALLRDVRRAVLIEAAPPVAFFAYPGKPSLILPPECEVLTLADFDQDGPAAARMLAERMGVRPAAPPRRRTPDAPAGGFISPDTLPAAIAAALPENAVVVDESITSGRKIFEGCAHAAPCSWLAITGGAIGIGPPLATGAALGAPDRPVVALQADGSAMYSIQALWTQAREGLNVTTVIFANRAYRILKGELMNVGANPGPQALNMLELDRPELGFVEIARGMGVPGRRVEDCAALTRAIADATREPGPFVIEAFMP</sequence>
<dbReference type="Pfam" id="PF02776">
    <property type="entry name" value="TPP_enzyme_N"/>
    <property type="match status" value="1"/>
</dbReference>
<dbReference type="EMBL" id="FRDL01000003">
    <property type="protein sequence ID" value="SHN62025.1"/>
    <property type="molecule type" value="Genomic_DNA"/>
</dbReference>
<evidence type="ECO:0000259" key="3">
    <source>
        <dbReference type="Pfam" id="PF02775"/>
    </source>
</evidence>
<evidence type="ECO:0000313" key="5">
    <source>
        <dbReference type="EMBL" id="SHN62025.1"/>
    </source>
</evidence>
<dbReference type="RefSeq" id="WP_091764114.1">
    <property type="nucleotide sequence ID" value="NZ_FOHL01000001.1"/>
</dbReference>
<dbReference type="PANTHER" id="PTHR18968">
    <property type="entry name" value="THIAMINE PYROPHOSPHATE ENZYMES"/>
    <property type="match status" value="1"/>
</dbReference>
<evidence type="ECO:0000259" key="4">
    <source>
        <dbReference type="Pfam" id="PF02776"/>
    </source>
</evidence>
<name>A0A1M7SU27_9RHOB</name>
<evidence type="ECO:0000313" key="6">
    <source>
        <dbReference type="Proteomes" id="UP000184066"/>
    </source>
</evidence>
<evidence type="ECO:0000256" key="1">
    <source>
        <dbReference type="ARBA" id="ARBA00007812"/>
    </source>
</evidence>
<dbReference type="AlphaFoldDB" id="A0A1M7SU27"/>
<comment type="similarity">
    <text evidence="1">Belongs to the TPP enzyme family.</text>
</comment>
<dbReference type="InterPro" id="IPR045229">
    <property type="entry name" value="TPP_enz"/>
</dbReference>
<keyword evidence="6" id="KW-1185">Reference proteome</keyword>
<dbReference type="InterPro" id="IPR012001">
    <property type="entry name" value="Thiamin_PyroP_enz_TPP-bd_dom"/>
</dbReference>
<dbReference type="NCBIfam" id="NF005760">
    <property type="entry name" value="PRK07586.1"/>
    <property type="match status" value="1"/>
</dbReference>
<dbReference type="InterPro" id="IPR029061">
    <property type="entry name" value="THDP-binding"/>
</dbReference>
<dbReference type="Pfam" id="PF02775">
    <property type="entry name" value="TPP_enzyme_C"/>
    <property type="match status" value="1"/>
</dbReference>
<dbReference type="Proteomes" id="UP000184066">
    <property type="component" value="Unassembled WGS sequence"/>
</dbReference>
<proteinExistence type="inferred from homology"/>